<keyword evidence="10 12" id="KW-0406">Ion transport</keyword>
<feature type="transmembrane region" description="Helical" evidence="12">
    <location>
        <begin position="188"/>
        <end position="208"/>
    </location>
</feature>
<keyword evidence="6 12" id="KW-0812">Transmembrane</keyword>
<evidence type="ECO:0000256" key="2">
    <source>
        <dbReference type="ARBA" id="ARBA00007019"/>
    </source>
</evidence>
<dbReference type="InterPro" id="IPR053951">
    <property type="entry name" value="K_trans_N"/>
</dbReference>
<comment type="similarity">
    <text evidence="2 12">Belongs to the HAK/KUP transporter (TC 2.A.72) family.</text>
</comment>
<feature type="transmembrane region" description="Helical" evidence="12">
    <location>
        <begin position="26"/>
        <end position="46"/>
    </location>
</feature>
<comment type="subcellular location">
    <subcellularLocation>
        <location evidence="12">Cell membrane</location>
        <topology evidence="12">Multi-pass membrane protein</topology>
    </subcellularLocation>
    <subcellularLocation>
        <location evidence="1">Membrane</location>
        <topology evidence="1">Multi-pass membrane protein</topology>
    </subcellularLocation>
</comment>
<keyword evidence="11 12" id="KW-0472">Membrane</keyword>
<dbReference type="EMBL" id="JANIGO010000001">
    <property type="protein sequence ID" value="MCQ8895047.1"/>
    <property type="molecule type" value="Genomic_DNA"/>
</dbReference>
<dbReference type="InterPro" id="IPR003855">
    <property type="entry name" value="K+_transporter"/>
</dbReference>
<evidence type="ECO:0000256" key="12">
    <source>
        <dbReference type="HAMAP-Rule" id="MF_01522"/>
    </source>
</evidence>
<dbReference type="InterPro" id="IPR053952">
    <property type="entry name" value="K_trans_C"/>
</dbReference>
<feature type="transmembrane region" description="Helical" evidence="12">
    <location>
        <begin position="121"/>
        <end position="146"/>
    </location>
</feature>
<keyword evidence="9 12" id="KW-1133">Transmembrane helix</keyword>
<keyword evidence="16" id="KW-1185">Reference proteome</keyword>
<evidence type="ECO:0000256" key="1">
    <source>
        <dbReference type="ARBA" id="ARBA00004141"/>
    </source>
</evidence>
<comment type="caution">
    <text evidence="15">The sequence shown here is derived from an EMBL/GenBank/DDBJ whole genome shotgun (WGS) entry which is preliminary data.</text>
</comment>
<accession>A0ABT1WC09</accession>
<evidence type="ECO:0000256" key="11">
    <source>
        <dbReference type="ARBA" id="ARBA00023136"/>
    </source>
</evidence>
<feature type="domain" description="K+ potassium transporter C-terminal" evidence="14">
    <location>
        <begin position="494"/>
        <end position="641"/>
    </location>
</feature>
<reference evidence="15 16" key="1">
    <citation type="submission" date="2022-07" db="EMBL/GenBank/DDBJ databases">
        <authorList>
            <person name="Xamxidin M."/>
            <person name="Wu M."/>
        </authorList>
    </citation>
    <scope>NUCLEOTIDE SEQUENCE [LARGE SCALE GENOMIC DNA]</scope>
    <source>
        <strain evidence="15 16">NBRC 111650</strain>
    </source>
</reference>
<dbReference type="PANTHER" id="PTHR30540:SF79">
    <property type="entry name" value="LOW AFFINITY POTASSIUM TRANSPORT SYSTEM PROTEIN KUP"/>
    <property type="match status" value="1"/>
</dbReference>
<keyword evidence="7 12" id="KW-0769">Symport</keyword>
<feature type="transmembrane region" description="Helical" evidence="12">
    <location>
        <begin position="264"/>
        <end position="284"/>
    </location>
</feature>
<sequence length="641" mass="69981">MSTTTNTAPAAATPPQAGHHAHKQGLAALTLAAIGIVYGDIGTSPLYTVKEVFADHTGLALIDQNILGAVSTIFWALILIVTLKYVILILRADNEGEGGSLALTALASNAVRRRVKLRNSLLVLGIFGATMFYGDSVITPAISVIGAMEGLTVLNPDLSVAIVPLSLVVILGLFFVQQWGTQKIGKLFGPIIVLWFVTLGVAGALQVIRTPEVLQALNPLLALEFMFLRGFHVLAAVGAVVLALTGAEALYADMGHFGKRPIRVAWMGLVFPALALNYLGQGALLMRDPRAIENPFFKLFPEYMVIPMIVLATMAAIIASQAVISGAYSMTRQAILLGYLPRMEIRYTSAAERGQIYMPSVNWALMMAVILAIVGFKSSSALASAYGIAVTLTMLITTFLTFFVVRNGWKMSPWIAYGATGFFITLDIFLVTSCAIKFFDGGWFPIVMGATLFMIMVTWKRGRSLLVSKIKEDGIVLEEFIQHIHESDVHIAQRTAIYPVANPDTVPQAFLHNMKHNQVIHEKNVLLTVEFCELPWIAEADRAVVEQVSKLFWRVRLRFGFMEQPNVPDALKSCEAFGLHIEPFEASYFLSRESVVATPGQGMALWREKLFAAMSRNAGNVSAFFKLPDGAVVELGTRIQI</sequence>
<feature type="transmembrane region" description="Helical" evidence="12">
    <location>
        <begin position="382"/>
        <end position="405"/>
    </location>
</feature>
<feature type="domain" description="K+ potassium transporter integral membrane" evidence="13">
    <location>
        <begin position="29"/>
        <end position="482"/>
    </location>
</feature>
<evidence type="ECO:0000256" key="8">
    <source>
        <dbReference type="ARBA" id="ARBA00022958"/>
    </source>
</evidence>
<name>A0ABT1WC09_9BURK</name>
<keyword evidence="5 12" id="KW-0633">Potassium transport</keyword>
<evidence type="ECO:0000256" key="6">
    <source>
        <dbReference type="ARBA" id="ARBA00022692"/>
    </source>
</evidence>
<dbReference type="PANTHER" id="PTHR30540">
    <property type="entry name" value="OSMOTIC STRESS POTASSIUM TRANSPORTER"/>
    <property type="match status" value="1"/>
</dbReference>
<feature type="transmembrane region" description="Helical" evidence="12">
    <location>
        <begin position="66"/>
        <end position="87"/>
    </location>
</feature>
<dbReference type="Proteomes" id="UP001204142">
    <property type="component" value="Unassembled WGS sequence"/>
</dbReference>
<evidence type="ECO:0000256" key="9">
    <source>
        <dbReference type="ARBA" id="ARBA00022989"/>
    </source>
</evidence>
<dbReference type="RefSeq" id="WP_256762708.1">
    <property type="nucleotide sequence ID" value="NZ_JANIGO010000001.1"/>
</dbReference>
<comment type="catalytic activity">
    <reaction evidence="12">
        <text>K(+)(in) + H(+)(in) = K(+)(out) + H(+)(out)</text>
        <dbReference type="Rhea" id="RHEA:28490"/>
        <dbReference type="ChEBI" id="CHEBI:15378"/>
        <dbReference type="ChEBI" id="CHEBI:29103"/>
    </reaction>
</comment>
<feature type="transmembrane region" description="Helical" evidence="12">
    <location>
        <begin position="414"/>
        <end position="436"/>
    </location>
</feature>
<dbReference type="Pfam" id="PF02705">
    <property type="entry name" value="K_trans"/>
    <property type="match status" value="1"/>
</dbReference>
<gene>
    <name evidence="12" type="primary">kup</name>
    <name evidence="15" type="ORF">NQT62_01180</name>
</gene>
<dbReference type="Pfam" id="PF22776">
    <property type="entry name" value="K_trans_C"/>
    <property type="match status" value="1"/>
</dbReference>
<evidence type="ECO:0000256" key="3">
    <source>
        <dbReference type="ARBA" id="ARBA00022448"/>
    </source>
</evidence>
<feature type="transmembrane region" description="Helical" evidence="12">
    <location>
        <begin position="228"/>
        <end position="252"/>
    </location>
</feature>
<evidence type="ECO:0000256" key="4">
    <source>
        <dbReference type="ARBA" id="ARBA00022475"/>
    </source>
</evidence>
<organism evidence="15 16">
    <name type="scientific">Limnobacter humi</name>
    <dbReference type="NCBI Taxonomy" id="1778671"/>
    <lineage>
        <taxon>Bacteria</taxon>
        <taxon>Pseudomonadati</taxon>
        <taxon>Pseudomonadota</taxon>
        <taxon>Betaproteobacteria</taxon>
        <taxon>Burkholderiales</taxon>
        <taxon>Burkholderiaceae</taxon>
        <taxon>Limnobacter</taxon>
    </lineage>
</organism>
<evidence type="ECO:0000259" key="14">
    <source>
        <dbReference type="Pfam" id="PF22776"/>
    </source>
</evidence>
<proteinExistence type="inferred from homology"/>
<evidence type="ECO:0000256" key="7">
    <source>
        <dbReference type="ARBA" id="ARBA00022847"/>
    </source>
</evidence>
<evidence type="ECO:0000259" key="13">
    <source>
        <dbReference type="Pfam" id="PF02705"/>
    </source>
</evidence>
<keyword evidence="3 12" id="KW-0813">Transport</keyword>
<evidence type="ECO:0000313" key="15">
    <source>
        <dbReference type="EMBL" id="MCQ8895047.1"/>
    </source>
</evidence>
<keyword evidence="8 12" id="KW-0630">Potassium</keyword>
<dbReference type="HAMAP" id="MF_01522">
    <property type="entry name" value="Kup"/>
    <property type="match status" value="1"/>
</dbReference>
<protein>
    <recommendedName>
        <fullName evidence="12">Probable potassium transport system protein Kup</fullName>
    </recommendedName>
</protein>
<feature type="transmembrane region" description="Helical" evidence="12">
    <location>
        <begin position="356"/>
        <end position="376"/>
    </location>
</feature>
<comment type="function">
    <text evidence="12">Transport of potassium into the cell. Likely operates as a K(+):H(+) symporter.</text>
</comment>
<evidence type="ECO:0000313" key="16">
    <source>
        <dbReference type="Proteomes" id="UP001204142"/>
    </source>
</evidence>
<feature type="transmembrane region" description="Helical" evidence="12">
    <location>
        <begin position="442"/>
        <end position="459"/>
    </location>
</feature>
<feature type="transmembrane region" description="Helical" evidence="12">
    <location>
        <begin position="158"/>
        <end position="176"/>
    </location>
</feature>
<evidence type="ECO:0000256" key="10">
    <source>
        <dbReference type="ARBA" id="ARBA00023065"/>
    </source>
</evidence>
<dbReference type="InterPro" id="IPR023051">
    <property type="entry name" value="Kup"/>
</dbReference>
<evidence type="ECO:0000256" key="5">
    <source>
        <dbReference type="ARBA" id="ARBA00022538"/>
    </source>
</evidence>
<keyword evidence="4 12" id="KW-1003">Cell membrane</keyword>
<feature type="transmembrane region" description="Helical" evidence="12">
    <location>
        <begin position="304"/>
        <end position="324"/>
    </location>
</feature>